<dbReference type="AlphaFoldDB" id="A0A0A9FN59"/>
<reference evidence="1" key="2">
    <citation type="journal article" date="2015" name="Data Brief">
        <title>Shoot transcriptome of the giant reed, Arundo donax.</title>
        <authorList>
            <person name="Barrero R.A."/>
            <person name="Guerrero F.D."/>
            <person name="Moolhuijzen P."/>
            <person name="Goolsby J.A."/>
            <person name="Tidwell J."/>
            <person name="Bellgard S.E."/>
            <person name="Bellgard M.I."/>
        </authorList>
    </citation>
    <scope>NUCLEOTIDE SEQUENCE</scope>
    <source>
        <tissue evidence="1">Shoot tissue taken approximately 20 cm above the soil surface</tissue>
    </source>
</reference>
<sequence>MMRSSSSAVKLPRLRSGRR</sequence>
<proteinExistence type="predicted"/>
<organism evidence="1">
    <name type="scientific">Arundo donax</name>
    <name type="common">Giant reed</name>
    <name type="synonym">Donax arundinaceus</name>
    <dbReference type="NCBI Taxonomy" id="35708"/>
    <lineage>
        <taxon>Eukaryota</taxon>
        <taxon>Viridiplantae</taxon>
        <taxon>Streptophyta</taxon>
        <taxon>Embryophyta</taxon>
        <taxon>Tracheophyta</taxon>
        <taxon>Spermatophyta</taxon>
        <taxon>Magnoliopsida</taxon>
        <taxon>Liliopsida</taxon>
        <taxon>Poales</taxon>
        <taxon>Poaceae</taxon>
        <taxon>PACMAD clade</taxon>
        <taxon>Arundinoideae</taxon>
        <taxon>Arundineae</taxon>
        <taxon>Arundo</taxon>
    </lineage>
</organism>
<protein>
    <submittedName>
        <fullName evidence="1">Myb42</fullName>
    </submittedName>
</protein>
<accession>A0A0A9FN59</accession>
<reference evidence="1" key="1">
    <citation type="submission" date="2014-09" db="EMBL/GenBank/DDBJ databases">
        <authorList>
            <person name="Magalhaes I.L.F."/>
            <person name="Oliveira U."/>
            <person name="Santos F.R."/>
            <person name="Vidigal T.H.D.A."/>
            <person name="Brescovit A.D."/>
            <person name="Santos A.J."/>
        </authorList>
    </citation>
    <scope>NUCLEOTIDE SEQUENCE</scope>
    <source>
        <tissue evidence="1">Shoot tissue taken approximately 20 cm above the soil surface</tissue>
    </source>
</reference>
<evidence type="ECO:0000313" key="1">
    <source>
        <dbReference type="EMBL" id="JAE14250.1"/>
    </source>
</evidence>
<dbReference type="EMBL" id="GBRH01183646">
    <property type="protein sequence ID" value="JAE14250.1"/>
    <property type="molecule type" value="Transcribed_RNA"/>
</dbReference>
<name>A0A0A9FN59_ARUDO</name>